<evidence type="ECO:0000313" key="1">
    <source>
        <dbReference type="EMBL" id="KAI3754800.1"/>
    </source>
</evidence>
<dbReference type="EMBL" id="CM042035">
    <property type="protein sequence ID" value="KAI3754800.1"/>
    <property type="molecule type" value="Genomic_DNA"/>
</dbReference>
<comment type="caution">
    <text evidence="1">The sequence shown here is derived from an EMBL/GenBank/DDBJ whole genome shotgun (WGS) entry which is preliminary data.</text>
</comment>
<reference evidence="2" key="1">
    <citation type="journal article" date="2022" name="Mol. Ecol. Resour.">
        <title>The genomes of chicory, endive, great burdock and yacon provide insights into Asteraceae palaeo-polyploidization history and plant inulin production.</title>
        <authorList>
            <person name="Fan W."/>
            <person name="Wang S."/>
            <person name="Wang H."/>
            <person name="Wang A."/>
            <person name="Jiang F."/>
            <person name="Liu H."/>
            <person name="Zhao H."/>
            <person name="Xu D."/>
            <person name="Zhang Y."/>
        </authorList>
    </citation>
    <scope>NUCLEOTIDE SEQUENCE [LARGE SCALE GENOMIC DNA]</scope>
    <source>
        <strain evidence="2">cv. Yunnan</strain>
    </source>
</reference>
<keyword evidence="2" id="KW-1185">Reference proteome</keyword>
<evidence type="ECO:0000313" key="2">
    <source>
        <dbReference type="Proteomes" id="UP001056120"/>
    </source>
</evidence>
<gene>
    <name evidence="1" type="ORF">L1987_54591</name>
</gene>
<accession>A0ACB9E7E2</accession>
<sequence>MKAVVKENENQRSEEAVEESGLQRGREGKVWMRKSATSQTMRMQRSKVKPDVVSYAQLISSYGKVLREEEALALSEEMLIAFIV</sequence>
<proteinExistence type="predicted"/>
<protein>
    <submittedName>
        <fullName evidence="1">Uncharacterized protein</fullName>
    </submittedName>
</protein>
<organism evidence="1 2">
    <name type="scientific">Smallanthus sonchifolius</name>
    <dbReference type="NCBI Taxonomy" id="185202"/>
    <lineage>
        <taxon>Eukaryota</taxon>
        <taxon>Viridiplantae</taxon>
        <taxon>Streptophyta</taxon>
        <taxon>Embryophyta</taxon>
        <taxon>Tracheophyta</taxon>
        <taxon>Spermatophyta</taxon>
        <taxon>Magnoliopsida</taxon>
        <taxon>eudicotyledons</taxon>
        <taxon>Gunneridae</taxon>
        <taxon>Pentapetalae</taxon>
        <taxon>asterids</taxon>
        <taxon>campanulids</taxon>
        <taxon>Asterales</taxon>
        <taxon>Asteraceae</taxon>
        <taxon>Asteroideae</taxon>
        <taxon>Heliantheae alliance</taxon>
        <taxon>Millerieae</taxon>
        <taxon>Smallanthus</taxon>
    </lineage>
</organism>
<name>A0ACB9E7E2_9ASTR</name>
<reference evidence="1 2" key="2">
    <citation type="journal article" date="2022" name="Mol. Ecol. Resour.">
        <title>The genomes of chicory, endive, great burdock and yacon provide insights into Asteraceae paleo-polyploidization history and plant inulin production.</title>
        <authorList>
            <person name="Fan W."/>
            <person name="Wang S."/>
            <person name="Wang H."/>
            <person name="Wang A."/>
            <person name="Jiang F."/>
            <person name="Liu H."/>
            <person name="Zhao H."/>
            <person name="Xu D."/>
            <person name="Zhang Y."/>
        </authorList>
    </citation>
    <scope>NUCLEOTIDE SEQUENCE [LARGE SCALE GENOMIC DNA]</scope>
    <source>
        <strain evidence="2">cv. Yunnan</strain>
        <tissue evidence="1">Leaves</tissue>
    </source>
</reference>
<dbReference type="Proteomes" id="UP001056120">
    <property type="component" value="Linkage Group LG18"/>
</dbReference>